<dbReference type="Proteomes" id="UP000054270">
    <property type="component" value="Unassembled WGS sequence"/>
</dbReference>
<keyword evidence="2" id="KW-1185">Reference proteome</keyword>
<dbReference type="AlphaFoldDB" id="A0A0D2NMC6"/>
<sequence length="61" mass="6894">MAIVEGQARYEALLTCSARRVGASAHMTTEQILPLIVVTFIFINISEYLHSYDYDVQLLCD</sequence>
<accession>A0A0D2NMC6</accession>
<organism evidence="1 2">
    <name type="scientific">Hypholoma sublateritium (strain FD-334 SS-4)</name>
    <dbReference type="NCBI Taxonomy" id="945553"/>
    <lineage>
        <taxon>Eukaryota</taxon>
        <taxon>Fungi</taxon>
        <taxon>Dikarya</taxon>
        <taxon>Basidiomycota</taxon>
        <taxon>Agaricomycotina</taxon>
        <taxon>Agaricomycetes</taxon>
        <taxon>Agaricomycetidae</taxon>
        <taxon>Agaricales</taxon>
        <taxon>Agaricineae</taxon>
        <taxon>Strophariaceae</taxon>
        <taxon>Hypholoma</taxon>
    </lineage>
</organism>
<gene>
    <name evidence="1" type="ORF">HYPSUDRAFT_45850</name>
</gene>
<evidence type="ECO:0000313" key="2">
    <source>
        <dbReference type="Proteomes" id="UP000054270"/>
    </source>
</evidence>
<proteinExistence type="predicted"/>
<reference evidence="2" key="1">
    <citation type="submission" date="2014-04" db="EMBL/GenBank/DDBJ databases">
        <title>Evolutionary Origins and Diversification of the Mycorrhizal Mutualists.</title>
        <authorList>
            <consortium name="DOE Joint Genome Institute"/>
            <consortium name="Mycorrhizal Genomics Consortium"/>
            <person name="Kohler A."/>
            <person name="Kuo A."/>
            <person name="Nagy L.G."/>
            <person name="Floudas D."/>
            <person name="Copeland A."/>
            <person name="Barry K.W."/>
            <person name="Cichocki N."/>
            <person name="Veneault-Fourrey C."/>
            <person name="LaButti K."/>
            <person name="Lindquist E.A."/>
            <person name="Lipzen A."/>
            <person name="Lundell T."/>
            <person name="Morin E."/>
            <person name="Murat C."/>
            <person name="Riley R."/>
            <person name="Ohm R."/>
            <person name="Sun H."/>
            <person name="Tunlid A."/>
            <person name="Henrissat B."/>
            <person name="Grigoriev I.V."/>
            <person name="Hibbett D.S."/>
            <person name="Martin F."/>
        </authorList>
    </citation>
    <scope>NUCLEOTIDE SEQUENCE [LARGE SCALE GENOMIC DNA]</scope>
    <source>
        <strain evidence="2">FD-334 SS-4</strain>
    </source>
</reference>
<name>A0A0D2NMC6_HYPSF</name>
<protein>
    <submittedName>
        <fullName evidence="1">Uncharacterized protein</fullName>
    </submittedName>
</protein>
<evidence type="ECO:0000313" key="1">
    <source>
        <dbReference type="EMBL" id="KJA17856.1"/>
    </source>
</evidence>
<dbReference type="EMBL" id="KN817597">
    <property type="protein sequence ID" value="KJA17856.1"/>
    <property type="molecule type" value="Genomic_DNA"/>
</dbReference>